<evidence type="ECO:0000256" key="3">
    <source>
        <dbReference type="ARBA" id="ARBA00021315"/>
    </source>
</evidence>
<dbReference type="NCBIfam" id="TIGR00634">
    <property type="entry name" value="recN"/>
    <property type="match status" value="1"/>
</dbReference>
<comment type="similarity">
    <text evidence="2 9">Belongs to the RecN family.</text>
</comment>
<protein>
    <recommendedName>
        <fullName evidence="3 9">DNA repair protein RecN</fullName>
    </recommendedName>
    <alternativeName>
        <fullName evidence="8 9">Recombination protein N</fullName>
    </alternativeName>
</protein>
<evidence type="ECO:0000256" key="9">
    <source>
        <dbReference type="PIRNR" id="PIRNR003128"/>
    </source>
</evidence>
<evidence type="ECO:0000256" key="1">
    <source>
        <dbReference type="ARBA" id="ARBA00003618"/>
    </source>
</evidence>
<keyword evidence="5 9" id="KW-0227">DNA damage</keyword>
<keyword evidence="4" id="KW-0547">Nucleotide-binding</keyword>
<dbReference type="PANTHER" id="PTHR11059:SF0">
    <property type="entry name" value="DNA REPAIR PROTEIN RECN"/>
    <property type="match status" value="1"/>
</dbReference>
<evidence type="ECO:0000259" key="10">
    <source>
        <dbReference type="Pfam" id="PF02463"/>
    </source>
</evidence>
<dbReference type="SUPFAM" id="SSF52540">
    <property type="entry name" value="P-loop containing nucleoside triphosphate hydrolases"/>
    <property type="match status" value="2"/>
</dbReference>
<accession>A0ABW5PCI6</accession>
<feature type="domain" description="RecF/RecN/SMC N-terminal" evidence="10">
    <location>
        <begin position="2"/>
        <end position="522"/>
    </location>
</feature>
<evidence type="ECO:0000256" key="7">
    <source>
        <dbReference type="ARBA" id="ARBA00023204"/>
    </source>
</evidence>
<keyword evidence="7 9" id="KW-0234">DNA repair</keyword>
<keyword evidence="6" id="KW-0067">ATP-binding</keyword>
<dbReference type="InterPro" id="IPR027417">
    <property type="entry name" value="P-loop_NTPase"/>
</dbReference>
<dbReference type="InterPro" id="IPR004604">
    <property type="entry name" value="DNA_recomb/repair_RecN"/>
</dbReference>
<gene>
    <name evidence="11" type="primary">recN</name>
    <name evidence="11" type="ORF">ACFSUF_05575</name>
</gene>
<dbReference type="PIRSF" id="PIRSF003128">
    <property type="entry name" value="RecN"/>
    <property type="match status" value="1"/>
</dbReference>
<evidence type="ECO:0000256" key="6">
    <source>
        <dbReference type="ARBA" id="ARBA00022840"/>
    </source>
</evidence>
<evidence type="ECO:0000256" key="8">
    <source>
        <dbReference type="ARBA" id="ARBA00033408"/>
    </source>
</evidence>
<evidence type="ECO:0000313" key="11">
    <source>
        <dbReference type="EMBL" id="MFD2611892.1"/>
    </source>
</evidence>
<dbReference type="Proteomes" id="UP001597541">
    <property type="component" value="Unassembled WGS sequence"/>
</dbReference>
<dbReference type="Gene3D" id="3.40.50.300">
    <property type="entry name" value="P-loop containing nucleotide triphosphate hydrolases"/>
    <property type="match status" value="2"/>
</dbReference>
<dbReference type="Pfam" id="PF02463">
    <property type="entry name" value="SMC_N"/>
    <property type="match status" value="1"/>
</dbReference>
<dbReference type="EMBL" id="JBHUME010000005">
    <property type="protein sequence ID" value="MFD2611892.1"/>
    <property type="molecule type" value="Genomic_DNA"/>
</dbReference>
<evidence type="ECO:0000313" key="12">
    <source>
        <dbReference type="Proteomes" id="UP001597541"/>
    </source>
</evidence>
<dbReference type="RefSeq" id="WP_377600950.1">
    <property type="nucleotide sequence ID" value="NZ_JBHUME010000005.1"/>
</dbReference>
<sequence>MLVEISIKNLAVIERIHVSFGKGFHVLTGETGAGKSIIIDALSLIIGGRSSADLVRYGSEKAEIEAMFDLEEEHPVWNVLKEQGIEGDASEHLIIRREVTAQGKSASRVNGQLVNQTMLREVGETLVNIHGQHEHQSLLKSEQHLKWLDLYGEENISKAKEEYQHAYYAYTNTLKELRDLQETSKQALQMMDLYRFQMEEIAAAKLKPGEDELLAEEKRKLSNAEKMAQSVTDSYDLLYGTSRGLDSVRKAITKIEEIASYDKAALEPLLEQVQTAYFQLEDAAFQLRDYRDEVEFNPDRLDEIEQRLDLLSSFRRKYGDNVEEILAYLHKIEAEVQLVENKDERIQQLQHIADEQLAETVRTASILSDLRHQAAEKLAGEIETELKDLQMGRTVLKVELSKVTDPRGWEVGGQMLRFTKEGFDTAEFMISPNPGEPLKSLSKIASGGEMSRIMLAMKSIFAKVDRIPVLVFDEVDTGVSGRAAQAIAEKMSALSDSCQVFSITHLPQVACMADLHYEIRKTVEHERTATQVEQLDHNGRVQELARMLGGVEVTETTLHHADEMLSMAESKKLSVM</sequence>
<dbReference type="InterPro" id="IPR003395">
    <property type="entry name" value="RecF/RecN/SMC_N"/>
</dbReference>
<comment type="function">
    <text evidence="1 9">May be involved in recombinational repair of damaged DNA.</text>
</comment>
<comment type="caution">
    <text evidence="11">The sequence shown here is derived from an EMBL/GenBank/DDBJ whole genome shotgun (WGS) entry which is preliminary data.</text>
</comment>
<dbReference type="NCBIfam" id="NF008121">
    <property type="entry name" value="PRK10869.1"/>
    <property type="match status" value="1"/>
</dbReference>
<dbReference type="CDD" id="cd03241">
    <property type="entry name" value="ABC_RecN"/>
    <property type="match status" value="2"/>
</dbReference>
<organism evidence="11 12">
    <name type="scientific">Paenibacillus gansuensis</name>
    <dbReference type="NCBI Taxonomy" id="306542"/>
    <lineage>
        <taxon>Bacteria</taxon>
        <taxon>Bacillati</taxon>
        <taxon>Bacillota</taxon>
        <taxon>Bacilli</taxon>
        <taxon>Bacillales</taxon>
        <taxon>Paenibacillaceae</taxon>
        <taxon>Paenibacillus</taxon>
    </lineage>
</organism>
<evidence type="ECO:0000256" key="5">
    <source>
        <dbReference type="ARBA" id="ARBA00022763"/>
    </source>
</evidence>
<dbReference type="PANTHER" id="PTHR11059">
    <property type="entry name" value="DNA REPAIR PROTEIN RECN"/>
    <property type="match status" value="1"/>
</dbReference>
<evidence type="ECO:0000256" key="4">
    <source>
        <dbReference type="ARBA" id="ARBA00022741"/>
    </source>
</evidence>
<proteinExistence type="inferred from homology"/>
<reference evidence="12" key="1">
    <citation type="journal article" date="2019" name="Int. J. Syst. Evol. Microbiol.">
        <title>The Global Catalogue of Microorganisms (GCM) 10K type strain sequencing project: providing services to taxonomists for standard genome sequencing and annotation.</title>
        <authorList>
            <consortium name="The Broad Institute Genomics Platform"/>
            <consortium name="The Broad Institute Genome Sequencing Center for Infectious Disease"/>
            <person name="Wu L."/>
            <person name="Ma J."/>
        </authorList>
    </citation>
    <scope>NUCLEOTIDE SEQUENCE [LARGE SCALE GENOMIC DNA]</scope>
    <source>
        <strain evidence="12">KCTC 3950</strain>
    </source>
</reference>
<evidence type="ECO:0000256" key="2">
    <source>
        <dbReference type="ARBA" id="ARBA00009441"/>
    </source>
</evidence>
<name>A0ABW5PCI6_9BACL</name>
<keyword evidence="12" id="KW-1185">Reference proteome</keyword>